<protein>
    <recommendedName>
        <fullName evidence="9">Lipoyl-binding domain-containing protein</fullName>
    </recommendedName>
</protein>
<feature type="transmembrane region" description="Helical" evidence="8">
    <location>
        <begin position="95"/>
        <end position="111"/>
    </location>
</feature>
<feature type="transmembrane region" description="Helical" evidence="8">
    <location>
        <begin position="131"/>
        <end position="162"/>
    </location>
</feature>
<comment type="caution">
    <text evidence="10">The sequence shown here is derived from an EMBL/GenBank/DDBJ whole genome shotgun (WGS) entry which is preliminary data.</text>
</comment>
<dbReference type="Proteomes" id="UP000886885">
    <property type="component" value="Chromosome 10D"/>
</dbReference>
<keyword evidence="6 8" id="KW-0472">Membrane</keyword>
<feature type="domain" description="Lipoyl-binding" evidence="9">
    <location>
        <begin position="390"/>
        <end position="445"/>
    </location>
</feature>
<dbReference type="CDD" id="cd06850">
    <property type="entry name" value="biotinyl_domain"/>
    <property type="match status" value="1"/>
</dbReference>
<comment type="similarity">
    <text evidence="3">Belongs to the PRA1 family.</text>
</comment>
<dbReference type="FunFam" id="2.40.50.100:FF:000059">
    <property type="entry name" value="Biotin/lipoyl attachment domain-containing protein"/>
    <property type="match status" value="1"/>
</dbReference>
<dbReference type="GO" id="GO:0005783">
    <property type="term" value="C:endoplasmic reticulum"/>
    <property type="evidence" value="ECO:0007669"/>
    <property type="project" value="UniProtKB-ARBA"/>
</dbReference>
<keyword evidence="4 8" id="KW-0812">Transmembrane</keyword>
<feature type="compositionally biased region" description="Polar residues" evidence="7">
    <location>
        <begin position="252"/>
        <end position="263"/>
    </location>
</feature>
<evidence type="ECO:0000256" key="1">
    <source>
        <dbReference type="ARBA" id="ARBA00002501"/>
    </source>
</evidence>
<evidence type="ECO:0000259" key="9">
    <source>
        <dbReference type="Pfam" id="PF00364"/>
    </source>
</evidence>
<evidence type="ECO:0000313" key="11">
    <source>
        <dbReference type="Proteomes" id="UP000886885"/>
    </source>
</evidence>
<comment type="function">
    <text evidence="1">May be involved in both secretory and endocytic intracellular trafficking in the endosomal/prevacuolar compartments.</text>
</comment>
<feature type="compositionally biased region" description="Pro residues" evidence="7">
    <location>
        <begin position="313"/>
        <end position="323"/>
    </location>
</feature>
<sequence>MSSPTIPISNPQTQSPIATPAFRAFLSRISTSIRQGFSQRRPWSELIDRNYMARPDSLSEAATRIRKNLSYFKVNYITLLALILAFSLLSHPLSLIVLLSLLASWIFLYLFRPSDQPLVILGRSFSDRETLGILVVSTIVVIFLTSVGSLLISASMVGFALVCAHGAFRVPEDFFLDDQEPASAGLLSFLGVTSTSAAAAAAPAIAARNLHTQGLTVGRKLISYPVKRNRRLVSCVKTSEAPAIAKTDDSNKQGSLEKNSQRNATFPNGFEALILDVCDETEVAELKLKVGDFEMHLKRNIGVAKSPFTSSTPLPPPPIPTPPMELSAAVSPAPSPSKSSVEKTTPFTNISFRKSSKLAALEASGASGYVLVASPTVGSYRRNRTVKGKKQPPICKEGDVIKEGQVIGYLDQFGTELPVKSDVAGEVLKLLFNDGDAVGYGDPLIAVLPSFHAIDK</sequence>
<proteinExistence type="inferred from homology"/>
<reference evidence="10" key="1">
    <citation type="journal article" date="2020" name="bioRxiv">
        <title>Hybrid origin of Populus tomentosa Carr. identified through genome sequencing and phylogenomic analysis.</title>
        <authorList>
            <person name="An X."/>
            <person name="Gao K."/>
            <person name="Chen Z."/>
            <person name="Li J."/>
            <person name="Yang X."/>
            <person name="Yang X."/>
            <person name="Zhou J."/>
            <person name="Guo T."/>
            <person name="Zhao T."/>
            <person name="Huang S."/>
            <person name="Miao D."/>
            <person name="Khan W.U."/>
            <person name="Rao P."/>
            <person name="Ye M."/>
            <person name="Lei B."/>
            <person name="Liao W."/>
            <person name="Wang J."/>
            <person name="Ji L."/>
            <person name="Li Y."/>
            <person name="Guo B."/>
            <person name="Mustafa N.S."/>
            <person name="Li S."/>
            <person name="Yun Q."/>
            <person name="Keller S.R."/>
            <person name="Mao J."/>
            <person name="Zhang R."/>
            <person name="Strauss S.H."/>
        </authorList>
    </citation>
    <scope>NUCLEOTIDE SEQUENCE</scope>
    <source>
        <strain evidence="10">GM15</strain>
        <tissue evidence="10">Leaf</tissue>
    </source>
</reference>
<feature type="compositionally biased region" description="Low complexity" evidence="7">
    <location>
        <begin position="327"/>
        <end position="339"/>
    </location>
</feature>
<evidence type="ECO:0000256" key="3">
    <source>
        <dbReference type="ARBA" id="ARBA00006483"/>
    </source>
</evidence>
<dbReference type="AlphaFoldDB" id="A0A8X7YZJ3"/>
<dbReference type="EMBL" id="JAAWWB010000020">
    <property type="protein sequence ID" value="KAG6758177.1"/>
    <property type="molecule type" value="Genomic_DNA"/>
</dbReference>
<evidence type="ECO:0000256" key="4">
    <source>
        <dbReference type="ARBA" id="ARBA00022692"/>
    </source>
</evidence>
<dbReference type="Pfam" id="PF03208">
    <property type="entry name" value="PRA1"/>
    <property type="match status" value="1"/>
</dbReference>
<evidence type="ECO:0000256" key="6">
    <source>
        <dbReference type="ARBA" id="ARBA00023136"/>
    </source>
</evidence>
<comment type="subcellular location">
    <subcellularLocation>
        <location evidence="2">Endomembrane system</location>
        <topology evidence="2">Multi-pass membrane protein</topology>
    </subcellularLocation>
</comment>
<evidence type="ECO:0000256" key="2">
    <source>
        <dbReference type="ARBA" id="ARBA00004127"/>
    </source>
</evidence>
<dbReference type="PANTHER" id="PTHR47597:SF2">
    <property type="entry name" value="LIPOYL-BINDING DOMAIN-CONTAINING PROTEIN"/>
    <property type="match status" value="1"/>
</dbReference>
<dbReference type="OrthoDB" id="63113at2759"/>
<evidence type="ECO:0000256" key="7">
    <source>
        <dbReference type="SAM" id="MobiDB-lite"/>
    </source>
</evidence>
<evidence type="ECO:0000313" key="10">
    <source>
        <dbReference type="EMBL" id="KAG6758177.1"/>
    </source>
</evidence>
<evidence type="ECO:0000256" key="8">
    <source>
        <dbReference type="SAM" id="Phobius"/>
    </source>
</evidence>
<feature type="transmembrane region" description="Helical" evidence="8">
    <location>
        <begin position="71"/>
        <end position="89"/>
    </location>
</feature>
<keyword evidence="11" id="KW-1185">Reference proteome</keyword>
<keyword evidence="5 8" id="KW-1133">Transmembrane helix</keyword>
<gene>
    <name evidence="10" type="ORF">POTOM_038513</name>
</gene>
<accession>A0A8X7YZJ3</accession>
<dbReference type="InterPro" id="IPR000089">
    <property type="entry name" value="Biotin_lipoyl"/>
</dbReference>
<organism evidence="10 11">
    <name type="scientific">Populus tomentosa</name>
    <name type="common">Chinese white poplar</name>
    <dbReference type="NCBI Taxonomy" id="118781"/>
    <lineage>
        <taxon>Eukaryota</taxon>
        <taxon>Viridiplantae</taxon>
        <taxon>Streptophyta</taxon>
        <taxon>Embryophyta</taxon>
        <taxon>Tracheophyta</taxon>
        <taxon>Spermatophyta</taxon>
        <taxon>Magnoliopsida</taxon>
        <taxon>eudicotyledons</taxon>
        <taxon>Gunneridae</taxon>
        <taxon>Pentapetalae</taxon>
        <taxon>rosids</taxon>
        <taxon>fabids</taxon>
        <taxon>Malpighiales</taxon>
        <taxon>Salicaceae</taxon>
        <taxon>Saliceae</taxon>
        <taxon>Populus</taxon>
    </lineage>
</organism>
<evidence type="ECO:0000256" key="5">
    <source>
        <dbReference type="ARBA" id="ARBA00022989"/>
    </source>
</evidence>
<dbReference type="GO" id="GO:0016192">
    <property type="term" value="P:vesicle-mediated transport"/>
    <property type="evidence" value="ECO:0007669"/>
    <property type="project" value="UniProtKB-ARBA"/>
</dbReference>
<feature type="region of interest" description="Disordered" evidence="7">
    <location>
        <begin position="244"/>
        <end position="263"/>
    </location>
</feature>
<dbReference type="PANTHER" id="PTHR47597">
    <property type="entry name" value="IS A MEMBER OF THE PF|00364 BIOTIN-REQUIRING ENZYMES FAMILY-RELATED"/>
    <property type="match status" value="1"/>
</dbReference>
<feature type="region of interest" description="Disordered" evidence="7">
    <location>
        <begin position="308"/>
        <end position="343"/>
    </location>
</feature>
<dbReference type="InterPro" id="IPR004895">
    <property type="entry name" value="Prenylated_rab_accept_PRA1"/>
</dbReference>
<dbReference type="Pfam" id="PF00364">
    <property type="entry name" value="Biotin_lipoyl"/>
    <property type="match status" value="1"/>
</dbReference>
<name>A0A8X7YZJ3_POPTO</name>
<dbReference type="InterPro" id="IPR053217">
    <property type="entry name" value="ACC_Biotin_Carrier"/>
</dbReference>